<evidence type="ECO:0000256" key="10">
    <source>
        <dbReference type="ARBA" id="ARBA00051363"/>
    </source>
</evidence>
<dbReference type="RefSeq" id="WP_088562710.1">
    <property type="nucleotide sequence ID" value="NZ_FYEH01000016.1"/>
</dbReference>
<dbReference type="EC" id="2.7.1.229" evidence="11 14"/>
<evidence type="ECO:0000259" key="15">
    <source>
        <dbReference type="Pfam" id="PF00294"/>
    </source>
</evidence>
<dbReference type="NCBIfam" id="TIGR02152">
    <property type="entry name" value="D_ribokin_bact"/>
    <property type="match status" value="1"/>
</dbReference>
<evidence type="ECO:0000256" key="6">
    <source>
        <dbReference type="ARBA" id="ARBA00022840"/>
    </source>
</evidence>
<keyword evidence="3 14" id="KW-0479">Metal-binding</keyword>
<evidence type="ECO:0000256" key="13">
    <source>
        <dbReference type="ARBA" id="ARBA00081655"/>
    </source>
</evidence>
<feature type="binding site" evidence="14">
    <location>
        <position position="250"/>
    </location>
    <ligand>
        <name>K(+)</name>
        <dbReference type="ChEBI" id="CHEBI:29103"/>
    </ligand>
</feature>
<comment type="subunit">
    <text evidence="14">Homodimer.</text>
</comment>
<feature type="active site" description="Proton acceptor" evidence="14">
    <location>
        <position position="254"/>
    </location>
</feature>
<evidence type="ECO:0000256" key="1">
    <source>
        <dbReference type="ARBA" id="ARBA00022490"/>
    </source>
</evidence>
<dbReference type="CDD" id="cd01174">
    <property type="entry name" value="ribokinase"/>
    <property type="match status" value="1"/>
</dbReference>
<evidence type="ECO:0000256" key="14">
    <source>
        <dbReference type="HAMAP-Rule" id="MF_01987"/>
    </source>
</evidence>
<dbReference type="PRINTS" id="PR00990">
    <property type="entry name" value="RIBOKINASE"/>
</dbReference>
<keyword evidence="1 14" id="KW-0963">Cytoplasm</keyword>
<keyword evidence="5 14" id="KW-0418">Kinase</keyword>
<dbReference type="Proteomes" id="UP000197065">
    <property type="component" value="Unassembled WGS sequence"/>
</dbReference>
<dbReference type="PANTHER" id="PTHR10584:SF166">
    <property type="entry name" value="RIBOKINASE"/>
    <property type="match status" value="1"/>
</dbReference>
<comment type="similarity">
    <text evidence="14">Belongs to the carbohydrate kinase PfkB family. Deoxyribokinase subfamily.</text>
</comment>
<feature type="binding site" evidence="14">
    <location>
        <begin position="253"/>
        <end position="254"/>
    </location>
    <ligand>
        <name>ATP</name>
        <dbReference type="ChEBI" id="CHEBI:30616"/>
    </ligand>
</feature>
<evidence type="ECO:0000256" key="9">
    <source>
        <dbReference type="ARBA" id="ARBA00023277"/>
    </source>
</evidence>
<dbReference type="GO" id="GO:0046872">
    <property type="term" value="F:metal ion binding"/>
    <property type="evidence" value="ECO:0007669"/>
    <property type="project" value="UniProtKB-KW"/>
</dbReference>
<dbReference type="Pfam" id="PF00294">
    <property type="entry name" value="PfkB"/>
    <property type="match status" value="1"/>
</dbReference>
<keyword evidence="17" id="KW-1185">Reference proteome</keyword>
<feature type="site" description="Important for substrate specificity" evidence="14">
    <location>
        <position position="12"/>
    </location>
</feature>
<feature type="binding site" evidence="14">
    <location>
        <begin position="40"/>
        <end position="44"/>
    </location>
    <ligand>
        <name>substrate</name>
    </ligand>
</feature>
<feature type="binding site" evidence="14">
    <location>
        <position position="284"/>
    </location>
    <ligand>
        <name>K(+)</name>
        <dbReference type="ChEBI" id="CHEBI:29103"/>
    </ligand>
</feature>
<feature type="binding site" evidence="14">
    <location>
        <position position="293"/>
    </location>
    <ligand>
        <name>K(+)</name>
        <dbReference type="ChEBI" id="CHEBI:29103"/>
    </ligand>
</feature>
<sequence>MAGLIAVVGSNMVDLVTYLDRMPVAGETLEAPRFEMGHGGKGANQAVAAARLGSDVLMITKVGDDTFGKATLENFKANGIDTRHVGIVEGLSSGVAPIFVEPSGENSILIIKGANNELKPKDVDKAAAELAKADLILMQMEIPVETVYHVIAWAKEAGVRTLLNPAPAVDSLDPERIKDVSFLVPNETELAILSGMKVDSRESTEAAARSLMAKGIGTVIVTMGGKGALLFEADRTLFIEPLKVTPVDTTGAGDAFIGSFAHFLCDGLPVEDALKTAARYAAHSITRRGTQKSYGTLAELQAFLPV</sequence>
<comment type="catalytic activity">
    <reaction evidence="10">
        <text>2-deoxy-D-ribose + ATP = 2-deoxy-D-ribose 5-phosphate + ADP + H(+)</text>
        <dbReference type="Rhea" id="RHEA:30871"/>
        <dbReference type="ChEBI" id="CHEBI:15378"/>
        <dbReference type="ChEBI" id="CHEBI:30616"/>
        <dbReference type="ChEBI" id="CHEBI:62877"/>
        <dbReference type="ChEBI" id="CHEBI:90761"/>
        <dbReference type="ChEBI" id="CHEBI:456216"/>
        <dbReference type="EC" id="2.7.1.229"/>
    </reaction>
    <physiologicalReaction direction="left-to-right" evidence="10">
        <dbReference type="Rhea" id="RHEA:30872"/>
    </physiologicalReaction>
</comment>
<evidence type="ECO:0000256" key="11">
    <source>
        <dbReference type="ARBA" id="ARBA00066926"/>
    </source>
</evidence>
<dbReference type="InterPro" id="IPR002139">
    <property type="entry name" value="Ribo/fructo_kinase"/>
</dbReference>
<reference evidence="16 17" key="1">
    <citation type="submission" date="2017-06" db="EMBL/GenBank/DDBJ databases">
        <authorList>
            <person name="Kim H.J."/>
            <person name="Triplett B.A."/>
        </authorList>
    </citation>
    <scope>NUCLEOTIDE SEQUENCE [LARGE SCALE GENOMIC DNA]</scope>
    <source>
        <strain evidence="16 17">B29T1</strain>
    </source>
</reference>
<feature type="binding site" evidence="14">
    <location>
        <position position="248"/>
    </location>
    <ligand>
        <name>K(+)</name>
        <dbReference type="ChEBI" id="CHEBI:29103"/>
    </ligand>
</feature>
<dbReference type="PANTHER" id="PTHR10584">
    <property type="entry name" value="SUGAR KINASE"/>
    <property type="match status" value="1"/>
</dbReference>
<keyword evidence="9 14" id="KW-0119">Carbohydrate metabolism</keyword>
<evidence type="ECO:0000256" key="2">
    <source>
        <dbReference type="ARBA" id="ARBA00022679"/>
    </source>
</evidence>
<comment type="caution">
    <text evidence="14">Lacks conserved residue(s) required for the propagation of feature annotation.</text>
</comment>
<feature type="binding site" evidence="14">
    <location>
        <begin position="12"/>
        <end position="14"/>
    </location>
    <ligand>
        <name>substrate</name>
    </ligand>
</feature>
<dbReference type="Gene3D" id="3.40.1190.20">
    <property type="match status" value="1"/>
</dbReference>
<protein>
    <recommendedName>
        <fullName evidence="12 14">Deoxyribokinase</fullName>
        <shortName evidence="14">dRK</shortName>
        <ecNumber evidence="11 14">2.7.1.229</ecNumber>
    </recommendedName>
    <alternativeName>
        <fullName evidence="13 14">ATP:2-deoxy-D-ribose 5-phosphotransferase</fullName>
    </alternativeName>
</protein>
<dbReference type="SUPFAM" id="SSF53613">
    <property type="entry name" value="Ribokinase-like"/>
    <property type="match status" value="1"/>
</dbReference>
<feature type="binding site" evidence="14">
    <location>
        <position position="287"/>
    </location>
    <ligand>
        <name>K(+)</name>
        <dbReference type="ChEBI" id="CHEBI:29103"/>
    </ligand>
</feature>
<dbReference type="InterPro" id="IPR011611">
    <property type="entry name" value="PfkB_dom"/>
</dbReference>
<name>A0A212RWW0_9PROT</name>
<gene>
    <name evidence="14" type="primary">deoK</name>
    <name evidence="16" type="ORF">SAMN07250955_11642</name>
</gene>
<feature type="binding site" evidence="14">
    <location>
        <begin position="222"/>
        <end position="227"/>
    </location>
    <ligand>
        <name>ATP</name>
        <dbReference type="ChEBI" id="CHEBI:30616"/>
    </ligand>
</feature>
<organism evidence="16 17">
    <name type="scientific">Arboricoccus pini</name>
    <dbReference type="NCBI Taxonomy" id="1963835"/>
    <lineage>
        <taxon>Bacteria</taxon>
        <taxon>Pseudomonadati</taxon>
        <taxon>Pseudomonadota</taxon>
        <taxon>Alphaproteobacteria</taxon>
        <taxon>Geminicoccales</taxon>
        <taxon>Geminicoccaceae</taxon>
        <taxon>Arboricoccus</taxon>
    </lineage>
</organism>
<keyword evidence="2 14" id="KW-0808">Transferase</keyword>
<feature type="domain" description="Carbohydrate kinase PfkB" evidence="15">
    <location>
        <begin position="4"/>
        <end position="293"/>
    </location>
</feature>
<feature type="binding site" evidence="14">
    <location>
        <position position="141"/>
    </location>
    <ligand>
        <name>substrate</name>
    </ligand>
</feature>
<feature type="binding site" evidence="14">
    <location>
        <position position="289"/>
    </location>
    <ligand>
        <name>K(+)</name>
        <dbReference type="ChEBI" id="CHEBI:29103"/>
    </ligand>
</feature>
<feature type="binding site" evidence="14">
    <location>
        <position position="186"/>
    </location>
    <ligand>
        <name>ATP</name>
        <dbReference type="ChEBI" id="CHEBI:30616"/>
    </ligand>
</feature>
<comment type="subcellular location">
    <subcellularLocation>
        <location evidence="14">Cytoplasm</location>
    </subcellularLocation>
</comment>
<dbReference type="GO" id="GO:0004747">
    <property type="term" value="F:ribokinase activity"/>
    <property type="evidence" value="ECO:0007669"/>
    <property type="project" value="UniProtKB-UniRule"/>
</dbReference>
<keyword evidence="4 14" id="KW-0547">Nucleotide-binding</keyword>
<evidence type="ECO:0000256" key="4">
    <source>
        <dbReference type="ARBA" id="ARBA00022741"/>
    </source>
</evidence>
<dbReference type="InterPro" id="IPR011877">
    <property type="entry name" value="Ribokinase"/>
</dbReference>
<evidence type="ECO:0000256" key="7">
    <source>
        <dbReference type="ARBA" id="ARBA00022842"/>
    </source>
</evidence>
<dbReference type="OrthoDB" id="9792663at2"/>
<dbReference type="GO" id="GO:0019303">
    <property type="term" value="P:D-ribose catabolic process"/>
    <property type="evidence" value="ECO:0007669"/>
    <property type="project" value="UniProtKB-UniPathway"/>
</dbReference>
<dbReference type="FunFam" id="3.40.1190.20:FF:000010">
    <property type="entry name" value="Ribokinase"/>
    <property type="match status" value="1"/>
</dbReference>
<dbReference type="UniPathway" id="UPA00916">
    <property type="reaction ID" value="UER00889"/>
</dbReference>
<dbReference type="AlphaFoldDB" id="A0A212RWW0"/>
<evidence type="ECO:0000256" key="8">
    <source>
        <dbReference type="ARBA" id="ARBA00022958"/>
    </source>
</evidence>
<evidence type="ECO:0000256" key="3">
    <source>
        <dbReference type="ARBA" id="ARBA00022723"/>
    </source>
</evidence>
<keyword evidence="8 14" id="KW-0630">Potassium</keyword>
<accession>A0A212RWW0</accession>
<evidence type="ECO:0000313" key="16">
    <source>
        <dbReference type="EMBL" id="SNB77211.1"/>
    </source>
</evidence>
<feature type="binding site" evidence="14">
    <location>
        <position position="254"/>
    </location>
    <ligand>
        <name>substrate</name>
    </ligand>
</feature>
<evidence type="ECO:0000313" key="17">
    <source>
        <dbReference type="Proteomes" id="UP000197065"/>
    </source>
</evidence>
<dbReference type="GO" id="GO:0005524">
    <property type="term" value="F:ATP binding"/>
    <property type="evidence" value="ECO:0007669"/>
    <property type="project" value="UniProtKB-UniRule"/>
</dbReference>
<keyword evidence="6 14" id="KW-0067">ATP-binding</keyword>
<dbReference type="InterPro" id="IPR029056">
    <property type="entry name" value="Ribokinase-like"/>
</dbReference>
<dbReference type="HAMAP" id="MF_01987">
    <property type="entry name" value="Ribokinase"/>
    <property type="match status" value="1"/>
</dbReference>
<comment type="cofactor">
    <cofactor evidence="14">
        <name>Mg(2+)</name>
        <dbReference type="ChEBI" id="CHEBI:18420"/>
    </cofactor>
</comment>
<proteinExistence type="inferred from homology"/>
<dbReference type="EMBL" id="FYEH01000016">
    <property type="protein sequence ID" value="SNB77211.1"/>
    <property type="molecule type" value="Genomic_DNA"/>
</dbReference>
<dbReference type="GO" id="GO:0005829">
    <property type="term" value="C:cytosol"/>
    <property type="evidence" value="ECO:0007669"/>
    <property type="project" value="TreeGrafter"/>
</dbReference>
<evidence type="ECO:0000256" key="12">
    <source>
        <dbReference type="ARBA" id="ARBA00071515"/>
    </source>
</evidence>
<comment type="function">
    <text evidence="14">Catalyzes the ATP-dependent phosphorylation of 2-deoxy-D-ribose to 2-deoxy-D-ribose 5-phosphate (dRib-5P), allowing the use of deoxyribose as the sole carbon source.</text>
</comment>
<keyword evidence="7 14" id="KW-0460">Magnesium</keyword>
<evidence type="ECO:0000256" key="5">
    <source>
        <dbReference type="ARBA" id="ARBA00022777"/>
    </source>
</evidence>